<evidence type="ECO:0000256" key="1">
    <source>
        <dbReference type="SAM" id="MobiDB-lite"/>
    </source>
</evidence>
<accession>A0A848ITP4</accession>
<feature type="region of interest" description="Disordered" evidence="1">
    <location>
        <begin position="1"/>
        <end position="23"/>
    </location>
</feature>
<comment type="caution">
    <text evidence="2">The sequence shown here is derived from an EMBL/GenBank/DDBJ whole genome shotgun (WGS) entry which is preliminary data.</text>
</comment>
<keyword evidence="3" id="KW-1185">Reference proteome</keyword>
<evidence type="ECO:0000313" key="2">
    <source>
        <dbReference type="EMBL" id="NMM04570.1"/>
    </source>
</evidence>
<dbReference type="EMBL" id="JABBGJ010000108">
    <property type="protein sequence ID" value="NMM04570.1"/>
    <property type="molecule type" value="Genomic_DNA"/>
</dbReference>
<dbReference type="RefSeq" id="WP_169491291.1">
    <property type="nucleotide sequence ID" value="NZ_JABBGJ010000108.1"/>
</dbReference>
<organism evidence="2 3">
    <name type="scientific">Paraburkholderia polaris</name>
    <dbReference type="NCBI Taxonomy" id="2728848"/>
    <lineage>
        <taxon>Bacteria</taxon>
        <taxon>Pseudomonadati</taxon>
        <taxon>Pseudomonadota</taxon>
        <taxon>Betaproteobacteria</taxon>
        <taxon>Burkholderiales</taxon>
        <taxon>Burkholderiaceae</taxon>
        <taxon>Paraburkholderia</taxon>
    </lineage>
</organism>
<dbReference type="AlphaFoldDB" id="A0A848ITP4"/>
<dbReference type="Proteomes" id="UP000544134">
    <property type="component" value="Unassembled WGS sequence"/>
</dbReference>
<protein>
    <submittedName>
        <fullName evidence="2">Uncharacterized protein</fullName>
    </submittedName>
</protein>
<proteinExistence type="predicted"/>
<name>A0A848ITP4_9BURK</name>
<evidence type="ECO:0000313" key="3">
    <source>
        <dbReference type="Proteomes" id="UP000544134"/>
    </source>
</evidence>
<gene>
    <name evidence="2" type="ORF">HHL24_42915</name>
</gene>
<reference evidence="2 3" key="1">
    <citation type="submission" date="2020-04" db="EMBL/GenBank/DDBJ databases">
        <title>Paraburkholderia sp. RP-4-7 isolated from soil.</title>
        <authorList>
            <person name="Dahal R.H."/>
        </authorList>
    </citation>
    <scope>NUCLEOTIDE SEQUENCE [LARGE SCALE GENOMIC DNA]</scope>
    <source>
        <strain evidence="2 3">RP-4-7</strain>
    </source>
</reference>
<sequence length="84" mass="9019">MDGLLSGTADNGISQYGDPKNETVERTRLHGSDAGRAETLLTASQLPVDATIKANGTKYDGTRRLMLSPVCLWMPGKLSNISVR</sequence>